<dbReference type="AlphaFoldDB" id="A0AAV6TV67"/>
<name>A0AAV6TV67_9ARAC</name>
<gene>
    <name evidence="1" type="ORF">JTE90_007388</name>
</gene>
<organism evidence="1 2">
    <name type="scientific">Oedothorax gibbosus</name>
    <dbReference type="NCBI Taxonomy" id="931172"/>
    <lineage>
        <taxon>Eukaryota</taxon>
        <taxon>Metazoa</taxon>
        <taxon>Ecdysozoa</taxon>
        <taxon>Arthropoda</taxon>
        <taxon>Chelicerata</taxon>
        <taxon>Arachnida</taxon>
        <taxon>Araneae</taxon>
        <taxon>Araneomorphae</taxon>
        <taxon>Entelegynae</taxon>
        <taxon>Araneoidea</taxon>
        <taxon>Linyphiidae</taxon>
        <taxon>Erigoninae</taxon>
        <taxon>Oedothorax</taxon>
    </lineage>
</organism>
<dbReference type="Proteomes" id="UP000827092">
    <property type="component" value="Unassembled WGS sequence"/>
</dbReference>
<reference evidence="1 2" key="1">
    <citation type="journal article" date="2022" name="Nat. Ecol. Evol.">
        <title>A masculinizing supergene underlies an exaggerated male reproductive morph in a spider.</title>
        <authorList>
            <person name="Hendrickx F."/>
            <person name="De Corte Z."/>
            <person name="Sonet G."/>
            <person name="Van Belleghem S.M."/>
            <person name="Kostlbacher S."/>
            <person name="Vangestel C."/>
        </authorList>
    </citation>
    <scope>NUCLEOTIDE SEQUENCE [LARGE SCALE GENOMIC DNA]</scope>
    <source>
        <strain evidence="1">W744_W776</strain>
    </source>
</reference>
<evidence type="ECO:0000313" key="1">
    <source>
        <dbReference type="EMBL" id="KAG8175526.1"/>
    </source>
</evidence>
<evidence type="ECO:0000313" key="2">
    <source>
        <dbReference type="Proteomes" id="UP000827092"/>
    </source>
</evidence>
<comment type="caution">
    <text evidence="1">The sequence shown here is derived from an EMBL/GenBank/DDBJ whole genome shotgun (WGS) entry which is preliminary data.</text>
</comment>
<keyword evidence="2" id="KW-1185">Reference proteome</keyword>
<protein>
    <submittedName>
        <fullName evidence="1">Uncharacterized protein</fullName>
    </submittedName>
</protein>
<proteinExistence type="predicted"/>
<dbReference type="EMBL" id="JAFNEN010000990">
    <property type="protein sequence ID" value="KAG8175526.1"/>
    <property type="molecule type" value="Genomic_DNA"/>
</dbReference>
<accession>A0AAV6TV67</accession>
<sequence>FIGTSLSAFTREKKVIASFGFVCSISSSLILSKVDPSFYFSEIQIQTY</sequence>
<feature type="non-terminal residue" evidence="1">
    <location>
        <position position="1"/>
    </location>
</feature>